<dbReference type="PANTHER" id="PTHR24373">
    <property type="entry name" value="SLIT RELATED LEUCINE-RICH REPEAT NEURONAL PROTEIN"/>
    <property type="match status" value="1"/>
</dbReference>
<evidence type="ECO:0000256" key="2">
    <source>
        <dbReference type="SAM" id="SignalP"/>
    </source>
</evidence>
<dbReference type="GO" id="GO:0005615">
    <property type="term" value="C:extracellular space"/>
    <property type="evidence" value="ECO:0007669"/>
    <property type="project" value="TreeGrafter"/>
</dbReference>
<dbReference type="PANTHER" id="PTHR24373:SF385">
    <property type="entry name" value="GH01279P-RELATED"/>
    <property type="match status" value="1"/>
</dbReference>
<gene>
    <name evidence="3" type="ORF">PYW07_016798</name>
</gene>
<keyword evidence="4" id="KW-1185">Reference proteome</keyword>
<dbReference type="Pfam" id="PF13855">
    <property type="entry name" value="LRR_8"/>
    <property type="match status" value="1"/>
</dbReference>
<dbReference type="Gene3D" id="3.80.10.10">
    <property type="entry name" value="Ribonuclease Inhibitor"/>
    <property type="match status" value="1"/>
</dbReference>
<dbReference type="InterPro" id="IPR050328">
    <property type="entry name" value="Dev_Immune_Receptor"/>
</dbReference>
<name>A0AAD7YL98_MYTSE</name>
<evidence type="ECO:0000313" key="3">
    <source>
        <dbReference type="EMBL" id="KAJ8719242.1"/>
    </source>
</evidence>
<dbReference type="InterPro" id="IPR032675">
    <property type="entry name" value="LRR_dom_sf"/>
</dbReference>
<proteinExistence type="predicted"/>
<feature type="signal peptide" evidence="2">
    <location>
        <begin position="1"/>
        <end position="46"/>
    </location>
</feature>
<dbReference type="Proteomes" id="UP001231518">
    <property type="component" value="Chromosome 8"/>
</dbReference>
<dbReference type="AlphaFoldDB" id="A0AAD7YL98"/>
<evidence type="ECO:0000256" key="1">
    <source>
        <dbReference type="ARBA" id="ARBA00022729"/>
    </source>
</evidence>
<evidence type="ECO:0000313" key="4">
    <source>
        <dbReference type="Proteomes" id="UP001231518"/>
    </source>
</evidence>
<keyword evidence="1 2" id="KW-0732">Signal</keyword>
<dbReference type="GO" id="GO:0031012">
    <property type="term" value="C:extracellular matrix"/>
    <property type="evidence" value="ECO:0007669"/>
    <property type="project" value="TreeGrafter"/>
</dbReference>
<dbReference type="PROSITE" id="PS51450">
    <property type="entry name" value="LRR"/>
    <property type="match status" value="1"/>
</dbReference>
<reference evidence="3" key="1">
    <citation type="submission" date="2023-03" db="EMBL/GenBank/DDBJ databases">
        <title>Chromosome-level genomes of two armyworms, Mythimna separata and Mythimna loreyi, provide insights into the biosynthesis and reception of sex pheromones.</title>
        <authorList>
            <person name="Zhao H."/>
        </authorList>
    </citation>
    <scope>NUCLEOTIDE SEQUENCE</scope>
    <source>
        <strain evidence="3">BeijingLab</strain>
        <tissue evidence="3">Pupa</tissue>
    </source>
</reference>
<accession>A0AAD7YL98</accession>
<sequence>MYVRLEVVFSEKVCVELGFVYTVWSMAPWLRLLAALVLLLLQTALAEPPRCPPHAAGRCALTYSTRDPPRYDFSVDGIPLQIIVVDGINFALTCWKNLTLDNSAMPRFESQLRVSIALLTNCSAPRGSYGAELQRLNVAKMDELYLYHAGNLTRAHLSDLRDLQALELVGAELAPRTLAALAGVRRLTLDRVRLPPGELLQLPSSLEHLELTRVGANVSHDVLERLPKLVKVRVRGDSRVTNNVPETSHESVAVAGALRDLSLERVTLSSRSALSPELRNLTVFGWDEYWPEPWTSCALNKLILNFVQANELPPFWVSECKELRVLIVRNGPRLGAVHETSLRGARRLRELRLASCALTALPARLLADAADLVVLDLSGNFLKELPGDLFLLTPSLQVLDLSWNQFPSEVYTELKKILENSGEHTTYTVCIAAPSSREGDRWQ</sequence>
<dbReference type="SUPFAM" id="SSF52047">
    <property type="entry name" value="RNI-like"/>
    <property type="match status" value="1"/>
</dbReference>
<organism evidence="3 4">
    <name type="scientific">Mythimna separata</name>
    <name type="common">Oriental armyworm</name>
    <name type="synonym">Pseudaletia separata</name>
    <dbReference type="NCBI Taxonomy" id="271217"/>
    <lineage>
        <taxon>Eukaryota</taxon>
        <taxon>Metazoa</taxon>
        <taxon>Ecdysozoa</taxon>
        <taxon>Arthropoda</taxon>
        <taxon>Hexapoda</taxon>
        <taxon>Insecta</taxon>
        <taxon>Pterygota</taxon>
        <taxon>Neoptera</taxon>
        <taxon>Endopterygota</taxon>
        <taxon>Lepidoptera</taxon>
        <taxon>Glossata</taxon>
        <taxon>Ditrysia</taxon>
        <taxon>Noctuoidea</taxon>
        <taxon>Noctuidae</taxon>
        <taxon>Noctuinae</taxon>
        <taxon>Hadenini</taxon>
        <taxon>Mythimna</taxon>
    </lineage>
</organism>
<dbReference type="InterPro" id="IPR001611">
    <property type="entry name" value="Leu-rich_rpt"/>
</dbReference>
<protein>
    <submittedName>
        <fullName evidence="3">Uncharacterized protein</fullName>
    </submittedName>
</protein>
<comment type="caution">
    <text evidence="3">The sequence shown here is derived from an EMBL/GenBank/DDBJ whole genome shotgun (WGS) entry which is preliminary data.</text>
</comment>
<feature type="chain" id="PRO_5041934691" evidence="2">
    <location>
        <begin position="47"/>
        <end position="443"/>
    </location>
</feature>
<dbReference type="EMBL" id="JARGEI010000015">
    <property type="protein sequence ID" value="KAJ8719242.1"/>
    <property type="molecule type" value="Genomic_DNA"/>
</dbReference>